<dbReference type="Proteomes" id="UP000220527">
    <property type="component" value="Unassembled WGS sequence"/>
</dbReference>
<sequence>MNSSASTGVRFRLLLIVAILAVLLLVVMAFNTREGNMRTATQEPSALVIAPLLATDFPKPTMTVTPLPTVDVTASAVVEQATASALETATAQQVATQVALQATATAVAPLAPTLQVGQGEARASYNPAVDRLLLDNGYYANIIPVGSYRGLRASQRNYSNSVWTRDLDYAISGYSYALGDMALFADNIALFMGYVSAEGVAPETIYLRGQRLDWENRQSWDSMPNLLHAAYVYIAKTGDREFYLRHRTNLLRIGEWIARLSSSGDGFPDRDIFPFGYYDSVRNGPLHTYAMARFYGAYLELAELEAMIGLNDAIWRERAAALRAGFNRPLAEGGYWLEDQPWPIAWKHDDGRVVPILETFGVFAALQSGLIAPEDEHYPALVEVLHSNLPTFIDGPTPFRLTLGGYEPEVRRVVDPPVPVWMLDASAPWIVGRAAPTYSMLGFPGDAQAIMDAYVRMVENTNPPVVEFSAGPNTRYGPGDSNDRGRTWDSAGWFMAIYGGHYGLTMTPAALIVAPRPYQAIPDDHLTGFSYQGARINLRLDQPNASYSIQTDSPIEVLLRPMGTAQTMRVDDGPLQAEQRLLLEPEREYTIWSE</sequence>
<dbReference type="AlphaFoldDB" id="A0A2A6RN13"/>
<dbReference type="GO" id="GO:0005975">
    <property type="term" value="P:carbohydrate metabolic process"/>
    <property type="evidence" value="ECO:0007669"/>
    <property type="project" value="InterPro"/>
</dbReference>
<dbReference type="RefSeq" id="WP_097642682.1">
    <property type="nucleotide sequence ID" value="NZ_NQWI01000009.1"/>
</dbReference>
<dbReference type="InterPro" id="IPR012341">
    <property type="entry name" value="6hp_glycosidase-like_sf"/>
</dbReference>
<evidence type="ECO:0008006" key="3">
    <source>
        <dbReference type="Google" id="ProtNLM"/>
    </source>
</evidence>
<dbReference type="Gene3D" id="1.50.10.10">
    <property type="match status" value="1"/>
</dbReference>
<dbReference type="OrthoDB" id="151272at2"/>
<comment type="caution">
    <text evidence="1">The sequence shown here is derived from an EMBL/GenBank/DDBJ whole genome shotgun (WGS) entry which is preliminary data.</text>
</comment>
<name>A0A2A6RN13_9CHLR</name>
<keyword evidence="2" id="KW-1185">Reference proteome</keyword>
<protein>
    <recommendedName>
        <fullName evidence="3">Glycogen debranching protein</fullName>
    </recommendedName>
</protein>
<dbReference type="EMBL" id="NQWI01000009">
    <property type="protein sequence ID" value="PDW04427.1"/>
    <property type="molecule type" value="Genomic_DNA"/>
</dbReference>
<accession>A0A2A6RN13</accession>
<dbReference type="InterPro" id="IPR008928">
    <property type="entry name" value="6-hairpin_glycosidase_sf"/>
</dbReference>
<evidence type="ECO:0000313" key="1">
    <source>
        <dbReference type="EMBL" id="PDW04427.1"/>
    </source>
</evidence>
<dbReference type="SUPFAM" id="SSF48208">
    <property type="entry name" value="Six-hairpin glycosidases"/>
    <property type="match status" value="1"/>
</dbReference>
<proteinExistence type="predicted"/>
<organism evidence="1 2">
    <name type="scientific">Candidatus Viridilinea mediisalina</name>
    <dbReference type="NCBI Taxonomy" id="2024553"/>
    <lineage>
        <taxon>Bacteria</taxon>
        <taxon>Bacillati</taxon>
        <taxon>Chloroflexota</taxon>
        <taxon>Chloroflexia</taxon>
        <taxon>Chloroflexales</taxon>
        <taxon>Chloroflexineae</taxon>
        <taxon>Oscillochloridaceae</taxon>
        <taxon>Candidatus Viridilinea</taxon>
    </lineage>
</organism>
<reference evidence="2" key="1">
    <citation type="submission" date="2017-08" db="EMBL/GenBank/DDBJ databases">
        <authorList>
            <person name="Grouzdev D.S."/>
            <person name="Gaisin V.A."/>
            <person name="Rysina M.S."/>
            <person name="Gorlenko V.M."/>
        </authorList>
    </citation>
    <scope>NUCLEOTIDE SEQUENCE [LARGE SCALE GENOMIC DNA]</scope>
    <source>
        <strain evidence="2">Kir15-3F</strain>
    </source>
</reference>
<evidence type="ECO:0000313" key="2">
    <source>
        <dbReference type="Proteomes" id="UP000220527"/>
    </source>
</evidence>
<gene>
    <name evidence="1" type="ORF">CJ255_03310</name>
</gene>